<dbReference type="PROSITE" id="PS00841">
    <property type="entry name" value="XPG_1"/>
    <property type="match status" value="1"/>
</dbReference>
<gene>
    <name evidence="18 20" type="primary">ercc5</name>
</gene>
<evidence type="ECO:0000256" key="8">
    <source>
        <dbReference type="ARBA" id="ARBA00022759"/>
    </source>
</evidence>
<dbReference type="Pfam" id="PF00752">
    <property type="entry name" value="XPG_N"/>
    <property type="match status" value="1"/>
</dbReference>
<dbReference type="GO" id="GO:0004520">
    <property type="term" value="F:DNA endonuclease activity"/>
    <property type="evidence" value="ECO:0007669"/>
    <property type="project" value="TreeGrafter"/>
</dbReference>
<evidence type="ECO:0000259" key="17">
    <source>
        <dbReference type="SMART" id="SM00485"/>
    </source>
</evidence>
<evidence type="ECO:0000256" key="2">
    <source>
        <dbReference type="ARBA" id="ARBA00004123"/>
    </source>
</evidence>
<keyword evidence="10" id="KW-0378">Hydrolase</keyword>
<feature type="compositionally biased region" description="Polar residues" evidence="15">
    <location>
        <begin position="272"/>
        <end position="289"/>
    </location>
</feature>
<keyword evidence="9" id="KW-0227">DNA damage</keyword>
<dbReference type="CDD" id="cd09868">
    <property type="entry name" value="PIN_XPG_RAD2"/>
    <property type="match status" value="2"/>
</dbReference>
<evidence type="ECO:0000259" key="16">
    <source>
        <dbReference type="SMART" id="SM00484"/>
    </source>
</evidence>
<dbReference type="GeneID" id="108888020"/>
<dbReference type="Proteomes" id="UP000314980">
    <property type="component" value="Unassembled WGS sequence"/>
</dbReference>
<dbReference type="STRING" id="8187.ENSLCAP00010021891"/>
<evidence type="ECO:0000256" key="4">
    <source>
        <dbReference type="ARBA" id="ARBA00005283"/>
    </source>
</evidence>
<proteinExistence type="inferred from homology"/>
<feature type="domain" description="XPG-I" evidence="16">
    <location>
        <begin position="754"/>
        <end position="823"/>
    </location>
</feature>
<evidence type="ECO:0000256" key="14">
    <source>
        <dbReference type="ARBA" id="ARBA00023242"/>
    </source>
</evidence>
<dbReference type="GO" id="GO:0046872">
    <property type="term" value="F:metal ion binding"/>
    <property type="evidence" value="ECO:0007669"/>
    <property type="project" value="UniProtKB-KW"/>
</dbReference>
<dbReference type="KEGG" id="lcf:108888020"/>
<dbReference type="InterPro" id="IPR029060">
    <property type="entry name" value="PIN-like_dom_sf"/>
</dbReference>
<dbReference type="Gene3D" id="3.40.50.1010">
    <property type="entry name" value="5'-nuclease"/>
    <property type="match status" value="2"/>
</dbReference>
<keyword evidence="6" id="KW-0540">Nuclease</keyword>
<dbReference type="OrthoDB" id="31113at2759"/>
<evidence type="ECO:0000313" key="20">
    <source>
        <dbReference type="RefSeq" id="XP_018539337.1"/>
    </source>
</evidence>
<keyword evidence="5" id="KW-0158">Chromosome</keyword>
<feature type="region of interest" description="Disordered" evidence="15">
    <location>
        <begin position="428"/>
        <end position="476"/>
    </location>
</feature>
<dbReference type="Pfam" id="PF00867">
    <property type="entry name" value="XPG_I"/>
    <property type="match status" value="1"/>
</dbReference>
<reference evidence="20" key="2">
    <citation type="submission" date="2025-04" db="UniProtKB">
        <authorList>
            <consortium name="RefSeq"/>
        </authorList>
    </citation>
    <scope>IDENTIFICATION</scope>
    <source>
        <tissue evidence="20">Brain</tissue>
    </source>
</reference>
<evidence type="ECO:0000256" key="10">
    <source>
        <dbReference type="ARBA" id="ARBA00022801"/>
    </source>
</evidence>
<comment type="subcellular location">
    <subcellularLocation>
        <location evidence="3">Chromosome</location>
    </subcellularLocation>
    <subcellularLocation>
        <location evidence="2">Nucleus</location>
    </subcellularLocation>
</comment>
<keyword evidence="14" id="KW-0539">Nucleus</keyword>
<dbReference type="InterPro" id="IPR006086">
    <property type="entry name" value="XPG-I_dom"/>
</dbReference>
<dbReference type="InterPro" id="IPR008918">
    <property type="entry name" value="HhH2"/>
</dbReference>
<dbReference type="InParanoid" id="A0A4W6D9U5"/>
<dbReference type="GO" id="GO:0005694">
    <property type="term" value="C:chromosome"/>
    <property type="evidence" value="ECO:0007669"/>
    <property type="project" value="UniProtKB-SubCell"/>
</dbReference>
<feature type="compositionally biased region" description="Basic and acidic residues" evidence="15">
    <location>
        <begin position="587"/>
        <end position="609"/>
    </location>
</feature>
<keyword evidence="19" id="KW-1185">Reference proteome</keyword>
<feature type="compositionally biased region" description="Acidic residues" evidence="15">
    <location>
        <begin position="166"/>
        <end position="175"/>
    </location>
</feature>
<dbReference type="GeneTree" id="ENSGT00940000163631"/>
<keyword evidence="8" id="KW-0255">Endonuclease</keyword>
<dbReference type="PRINTS" id="PR00853">
    <property type="entry name" value="XPGRADSUPER"/>
</dbReference>
<dbReference type="RefSeq" id="XP_018539337.1">
    <property type="nucleotide sequence ID" value="XM_018683821.2"/>
</dbReference>
<comment type="cofactor">
    <cofactor evidence="1">
        <name>Mg(2+)</name>
        <dbReference type="ChEBI" id="CHEBI:18420"/>
    </cofactor>
</comment>
<dbReference type="Proteomes" id="UP000694890">
    <property type="component" value="Linkage group LG2"/>
</dbReference>
<organism evidence="18 19">
    <name type="scientific">Lates calcarifer</name>
    <name type="common">Barramundi</name>
    <name type="synonym">Holocentrus calcarifer</name>
    <dbReference type="NCBI Taxonomy" id="8187"/>
    <lineage>
        <taxon>Eukaryota</taxon>
        <taxon>Metazoa</taxon>
        <taxon>Chordata</taxon>
        <taxon>Craniata</taxon>
        <taxon>Vertebrata</taxon>
        <taxon>Euteleostomi</taxon>
        <taxon>Actinopterygii</taxon>
        <taxon>Neopterygii</taxon>
        <taxon>Teleostei</taxon>
        <taxon>Neoteleostei</taxon>
        <taxon>Acanthomorphata</taxon>
        <taxon>Carangaria</taxon>
        <taxon>Carangaria incertae sedis</taxon>
        <taxon>Centropomidae</taxon>
        <taxon>Lates</taxon>
    </lineage>
</organism>
<feature type="compositionally biased region" description="Polar residues" evidence="15">
    <location>
        <begin position="550"/>
        <end position="570"/>
    </location>
</feature>
<reference evidence="18" key="3">
    <citation type="submission" date="2025-05" db="UniProtKB">
        <authorList>
            <consortium name="Ensembl"/>
        </authorList>
    </citation>
    <scope>IDENTIFICATION</scope>
</reference>
<dbReference type="SUPFAM" id="SSF88723">
    <property type="entry name" value="PIN domain-like"/>
    <property type="match status" value="1"/>
</dbReference>
<dbReference type="InterPro" id="IPR001044">
    <property type="entry name" value="XPG/Rad2_eukaryotes"/>
</dbReference>
<dbReference type="SUPFAM" id="SSF47807">
    <property type="entry name" value="5' to 3' exonuclease, C-terminal subdomain"/>
    <property type="match status" value="1"/>
</dbReference>
<evidence type="ECO:0000256" key="15">
    <source>
        <dbReference type="SAM" id="MobiDB-lite"/>
    </source>
</evidence>
<dbReference type="InterPro" id="IPR036279">
    <property type="entry name" value="5-3_exonuclease_C_sf"/>
</dbReference>
<evidence type="ECO:0000256" key="7">
    <source>
        <dbReference type="ARBA" id="ARBA00022723"/>
    </source>
</evidence>
<name>A0A4W6D9U5_LATCA</name>
<evidence type="ECO:0000313" key="18">
    <source>
        <dbReference type="Ensembl" id="ENSLCAP00010021891.1"/>
    </source>
</evidence>
<keyword evidence="11" id="KW-0460">Magnesium</keyword>
<evidence type="ECO:0000256" key="11">
    <source>
        <dbReference type="ARBA" id="ARBA00022842"/>
    </source>
</evidence>
<evidence type="ECO:0000256" key="3">
    <source>
        <dbReference type="ARBA" id="ARBA00004286"/>
    </source>
</evidence>
<keyword evidence="7" id="KW-0479">Metal-binding</keyword>
<dbReference type="Gene3D" id="1.10.150.20">
    <property type="entry name" value="5' to 3' exonuclease, C-terminal subdomain"/>
    <property type="match status" value="1"/>
</dbReference>
<dbReference type="CTD" id="2073"/>
<dbReference type="PANTHER" id="PTHR16171:SF11">
    <property type="entry name" value="DNA EXCISION REPAIR PROTEIN ERCC-5"/>
    <property type="match status" value="1"/>
</dbReference>
<evidence type="ECO:0000256" key="9">
    <source>
        <dbReference type="ARBA" id="ARBA00022763"/>
    </source>
</evidence>
<dbReference type="AlphaFoldDB" id="A0A4W6D9U5"/>
<dbReference type="GO" id="GO:0005634">
    <property type="term" value="C:nucleus"/>
    <property type="evidence" value="ECO:0007669"/>
    <property type="project" value="UniProtKB-SubCell"/>
</dbReference>
<evidence type="ECO:0000256" key="1">
    <source>
        <dbReference type="ARBA" id="ARBA00001946"/>
    </source>
</evidence>
<protein>
    <submittedName>
        <fullName evidence="20">DNA excision repair protein ERCC-5</fullName>
    </submittedName>
    <submittedName>
        <fullName evidence="18">Excision repair cross-complementation group 5</fullName>
    </submittedName>
</protein>
<dbReference type="FunFam" id="3.40.50.1010:FF:000022">
    <property type="entry name" value="DNA repair protein complementing XP-G cells homolog"/>
    <property type="match status" value="1"/>
</dbReference>
<dbReference type="PANTHER" id="PTHR16171">
    <property type="entry name" value="DNA REPAIR PROTEIN COMPLEMENTING XP-G CELLS-RELATED"/>
    <property type="match status" value="1"/>
</dbReference>
<feature type="compositionally biased region" description="Basic and acidic residues" evidence="15">
    <location>
        <begin position="154"/>
        <end position="164"/>
    </location>
</feature>
<reference evidence="19" key="1">
    <citation type="submission" date="2015-09" db="EMBL/GenBank/DDBJ databases">
        <authorList>
            <person name="Sai Rama Sridatta P."/>
        </authorList>
    </citation>
    <scope>NUCLEOTIDE SEQUENCE [LARGE SCALE GENOMIC DNA]</scope>
</reference>
<feature type="compositionally biased region" description="Basic and acidic residues" evidence="15">
    <location>
        <begin position="453"/>
        <end position="465"/>
    </location>
</feature>
<feature type="compositionally biased region" description="Basic and acidic residues" evidence="15">
    <location>
        <begin position="639"/>
        <end position="656"/>
    </location>
</feature>
<dbReference type="CDD" id="cd09904">
    <property type="entry name" value="H3TH_XPG"/>
    <property type="match status" value="1"/>
</dbReference>
<evidence type="ECO:0000256" key="12">
    <source>
        <dbReference type="ARBA" id="ARBA00023125"/>
    </source>
</evidence>
<dbReference type="InterPro" id="IPR006084">
    <property type="entry name" value="XPG/Rad2"/>
</dbReference>
<accession>A0A4W6D9U5</accession>
<evidence type="ECO:0000256" key="5">
    <source>
        <dbReference type="ARBA" id="ARBA00022454"/>
    </source>
</evidence>
<evidence type="ECO:0000256" key="6">
    <source>
        <dbReference type="ARBA" id="ARBA00022722"/>
    </source>
</evidence>
<keyword evidence="12" id="KW-0238">DNA-binding</keyword>
<feature type="compositionally biased region" description="Basic and acidic residues" evidence="15">
    <location>
        <begin position="527"/>
        <end position="549"/>
    </location>
</feature>
<feature type="compositionally biased region" description="Polar residues" evidence="15">
    <location>
        <begin position="1065"/>
        <end position="1084"/>
    </location>
</feature>
<dbReference type="GO" id="GO:0016788">
    <property type="term" value="F:hydrolase activity, acting on ester bonds"/>
    <property type="evidence" value="ECO:0007669"/>
    <property type="project" value="InterPro"/>
</dbReference>
<comment type="similarity">
    <text evidence="4">Belongs to the XPG/RAD2 endonuclease family. XPG subfamily.</text>
</comment>
<dbReference type="PRINTS" id="PR00066">
    <property type="entry name" value="XRODRMPGMNTG"/>
</dbReference>
<dbReference type="GO" id="GO:0009411">
    <property type="term" value="P:response to UV"/>
    <property type="evidence" value="ECO:0007669"/>
    <property type="project" value="UniProtKB-ARBA"/>
</dbReference>
<dbReference type="GO" id="GO:0006289">
    <property type="term" value="P:nucleotide-excision repair"/>
    <property type="evidence" value="ECO:0007669"/>
    <property type="project" value="InterPro"/>
</dbReference>
<feature type="compositionally biased region" description="Acidic residues" evidence="15">
    <location>
        <begin position="611"/>
        <end position="634"/>
    </location>
</feature>
<dbReference type="SMART" id="SM00485">
    <property type="entry name" value="XPGN"/>
    <property type="match status" value="1"/>
</dbReference>
<feature type="region of interest" description="Disordered" evidence="15">
    <location>
        <begin position="998"/>
        <end position="1048"/>
    </location>
</feature>
<feature type="compositionally biased region" description="Basic and acidic residues" evidence="15">
    <location>
        <begin position="680"/>
        <end position="692"/>
    </location>
</feature>
<feature type="region of interest" description="Disordered" evidence="15">
    <location>
        <begin position="1061"/>
        <end position="1138"/>
    </location>
</feature>
<feature type="region of interest" description="Disordered" evidence="15">
    <location>
        <begin position="257"/>
        <end position="400"/>
    </location>
</feature>
<dbReference type="InterPro" id="IPR019974">
    <property type="entry name" value="XPG_CS"/>
</dbReference>
<feature type="domain" description="XPG N-terminal" evidence="17">
    <location>
        <begin position="1"/>
        <end position="98"/>
    </location>
</feature>
<dbReference type="Ensembl" id="ENSLCAT00010022363.1">
    <property type="protein sequence ID" value="ENSLCAP00010021891.1"/>
    <property type="gene ID" value="ENSLCAG00010010310.1"/>
</dbReference>
<feature type="compositionally biased region" description="Basic residues" evidence="15">
    <location>
        <begin position="1016"/>
        <end position="1029"/>
    </location>
</feature>
<dbReference type="FunFam" id="1.10.150.20:FF:000037">
    <property type="entry name" value="DNA repair protein complementing XP-G cells homolog"/>
    <property type="match status" value="1"/>
</dbReference>
<dbReference type="SMART" id="SM00484">
    <property type="entry name" value="XPGI"/>
    <property type="match status" value="1"/>
</dbReference>
<feature type="region of interest" description="Disordered" evidence="15">
    <location>
        <begin position="508"/>
        <end position="703"/>
    </location>
</feature>
<feature type="compositionally biased region" description="Basic and acidic residues" evidence="15">
    <location>
        <begin position="384"/>
        <end position="395"/>
    </location>
</feature>
<keyword evidence="13" id="KW-0234">DNA repair</keyword>
<evidence type="ECO:0000313" key="19">
    <source>
        <dbReference type="Proteomes" id="UP000314980"/>
    </source>
</evidence>
<evidence type="ECO:0000256" key="13">
    <source>
        <dbReference type="ARBA" id="ARBA00023204"/>
    </source>
</evidence>
<dbReference type="PROSITE" id="PS00842">
    <property type="entry name" value="XPG_2"/>
    <property type="match status" value="1"/>
</dbReference>
<feature type="region of interest" description="Disordered" evidence="15">
    <location>
        <begin position="150"/>
        <end position="180"/>
    </location>
</feature>
<dbReference type="InterPro" id="IPR006085">
    <property type="entry name" value="XPG_DNA_repair_N"/>
</dbReference>
<dbReference type="GO" id="GO:0003697">
    <property type="term" value="F:single-stranded DNA binding"/>
    <property type="evidence" value="ECO:0007669"/>
    <property type="project" value="InterPro"/>
</dbReference>
<dbReference type="SMART" id="SM00279">
    <property type="entry name" value="HhH2"/>
    <property type="match status" value="1"/>
</dbReference>
<sequence>MGVHGLWRLLESTGKPINPETLEGKILAIDISIWLNQAVKGVRDRDGNSVQNTHLLTLFHRICKLLFFRIRPVFVFDGDAPLLKKQTLALRRQRKEELSQESQQTNEKLLKTFLKRQAIKAALGGRSQDPLPSLSSMTRNEVDDMYVLPALPPAEEKDESRSEAWESSEEEEETEMGSHDMYQEDFYEDPNSVDINSEEFASLPPEMKHEILKDMKEFSKRRRTMFHKPPQHSGDFSQYQLAGLLQRNQLNQRLEGVEKEMSQRSAGGAPQVYQQDGDQQSHNVESNRLVSEDHSHYILIKGSTKTKTAPESQPAAAPWSGSSLSGCKRRAADRPEPLWRPVCEGEEEAPGSKPSASNPPRGDTSPPSPRTLKAISAAMSAGSDEERAEREEKDGSVSPRTLLAIQQALAEEEDGVAERRTVICGSSSELQANIHHPEPQVVISSSEEETEPDDVKPLANEKSDFKGNSTGRSLHVKDSLLASSSEDEMEEVIGQRNKALHLAVLQQPHEREMSELTGDIRTGSRGQTEKQEELERKESEHGLITKNRDQVQPQGAAVSSQNTLSTNLSAQLFGGSAAPEIHPVLSEQRRDKTTEALQERNRDDVKTEGSEGSESEESFIEVSEDELKEEDTDDSSVMMRERGSPAEVHENRTDTEEKPEESLTEAPAAALKSEEEEDKDIQNEESELKEGTETESSSTPAVNEWEHLGVDELEALESSLQVEQSNLREQKQQQERMANTVTGQMYLESQELLRLFGVPFLVAPTEAEAQCAALDRADHTHGTITDDSDVWLFGGRHVYKNFFNQNKYVEHYQYSDLQNQLGLDRTKLINLAYLLGSDYTEGVPGVGYVTGMEILNEFPGPGLEPLTQFSKWWSEAQEKKRLTADPRDTKVKKKLRDLKLQPGFPNPAVAQAYLHPAVDQSDGSFSWGRPQLDMIKEFCLSRFGWSSRKTEETLQPVIKQLNTQQTQLRIDSFFRMEQQEKQAIRSQRLRRAVTCLKRKEKEGGEEDSEEETHSPVKPKRGKAGSKNPKKGGGEEKEEEMSAAGGGFLGSEVIFESPLTSLKDVSGTSQESLSGQTVPQSTKTLPQRVRSSSSSSSGEDSDGGGEVAMVTARSVFEGSRRGGRGKSTRGRGRGRGKKP</sequence>
<feature type="compositionally biased region" description="Basic residues" evidence="15">
    <location>
        <begin position="1120"/>
        <end position="1138"/>
    </location>
</feature>
<dbReference type="FunFam" id="3.40.50.1010:FF:000023">
    <property type="entry name" value="DNA repair protein complementing XP-G cells"/>
    <property type="match status" value="1"/>
</dbReference>